<sequence length="41" mass="5036">MTFCYIRDTVERLDNHNLDHPYFKLVTTLSKKKLIYDLKDF</sequence>
<reference evidence="1 2" key="1">
    <citation type="journal article" date="2014" name="G3 (Bethesda)">
        <title>Genome sequence of Candidatus Riesia pediculischaeffi, endosymbiont of chimpanzee lice, and genomic comparison of recently acquired endosymbionts from human and chimpanzee lice.</title>
        <authorList>
            <person name="Boyd B.M."/>
            <person name="Allen J.M."/>
            <person name="de Crecy-Lagard V."/>
            <person name="Reed D.L."/>
        </authorList>
    </citation>
    <scope>NUCLEOTIDE SEQUENCE [LARGE SCALE GENOMIC DNA]</scope>
    <source>
        <strain evidence="1 2">PTSU</strain>
    </source>
</reference>
<gene>
    <name evidence="1" type="ORF">P689_12243</name>
</gene>
<evidence type="ECO:0000313" key="2">
    <source>
        <dbReference type="Proteomes" id="UP000054529"/>
    </source>
</evidence>
<dbReference type="AlphaFoldDB" id="A0A0C1V627"/>
<evidence type="ECO:0000313" key="1">
    <source>
        <dbReference type="EMBL" id="KIE63874.1"/>
    </source>
</evidence>
<dbReference type="EMBL" id="AWXV01000004">
    <property type="protein sequence ID" value="KIE63874.1"/>
    <property type="molecule type" value="Genomic_DNA"/>
</dbReference>
<protein>
    <submittedName>
        <fullName evidence="1">Uncharacterized protein</fullName>
    </submittedName>
</protein>
<accession>A0A0C1V627</accession>
<name>A0A0C1V627_9ENTR</name>
<organism evidence="1 2">
    <name type="scientific">Candidatus Riesia pediculischaeffi PTSU</name>
    <dbReference type="NCBI Taxonomy" id="1401651"/>
    <lineage>
        <taxon>Bacteria</taxon>
        <taxon>Pseudomonadati</taxon>
        <taxon>Pseudomonadota</taxon>
        <taxon>Gammaproteobacteria</taxon>
        <taxon>Enterobacterales</taxon>
        <taxon>Enterobacteriaceae</taxon>
        <taxon>Candidatus Riesia</taxon>
    </lineage>
</organism>
<dbReference type="HOGENOM" id="CLU_3267343_0_0_6"/>
<proteinExistence type="predicted"/>
<dbReference type="Proteomes" id="UP000054529">
    <property type="component" value="Unassembled WGS sequence"/>
</dbReference>
<comment type="caution">
    <text evidence="1">The sequence shown here is derived from an EMBL/GenBank/DDBJ whole genome shotgun (WGS) entry which is preliminary data.</text>
</comment>